<accession>A0A2W2AAZ6</accession>
<dbReference type="Gene3D" id="3.40.50.1820">
    <property type="entry name" value="alpha/beta hydrolase"/>
    <property type="match status" value="1"/>
</dbReference>
<evidence type="ECO:0000313" key="4">
    <source>
        <dbReference type="EMBL" id="PZF70752.1"/>
    </source>
</evidence>
<dbReference type="Proteomes" id="UP000248745">
    <property type="component" value="Unassembled WGS sequence"/>
</dbReference>
<proteinExistence type="inferred from homology"/>
<dbReference type="RefSeq" id="WP_111001079.1">
    <property type="nucleotide sequence ID" value="NZ_QKTW01000032.1"/>
</dbReference>
<dbReference type="PANTHER" id="PTHR10655">
    <property type="entry name" value="LYSOPHOSPHOLIPASE-RELATED"/>
    <property type="match status" value="1"/>
</dbReference>
<dbReference type="Pfam" id="PF02230">
    <property type="entry name" value="Abhydrolase_2"/>
    <property type="match status" value="1"/>
</dbReference>
<gene>
    <name evidence="4" type="ORF">DN068_21785</name>
</gene>
<organism evidence="4 5">
    <name type="scientific">Taibaiella soli</name>
    <dbReference type="NCBI Taxonomy" id="1649169"/>
    <lineage>
        <taxon>Bacteria</taxon>
        <taxon>Pseudomonadati</taxon>
        <taxon>Bacteroidota</taxon>
        <taxon>Chitinophagia</taxon>
        <taxon>Chitinophagales</taxon>
        <taxon>Chitinophagaceae</taxon>
        <taxon>Taibaiella</taxon>
    </lineage>
</organism>
<comment type="caution">
    <text evidence="4">The sequence shown here is derived from an EMBL/GenBank/DDBJ whole genome shotgun (WGS) entry which is preliminary data.</text>
</comment>
<dbReference type="AlphaFoldDB" id="A0A2W2AAZ6"/>
<comment type="similarity">
    <text evidence="1">Belongs to the AB hydrolase superfamily. AB hydrolase 2 family.</text>
</comment>
<dbReference type="EMBL" id="QKTW01000032">
    <property type="protein sequence ID" value="PZF70752.1"/>
    <property type="molecule type" value="Genomic_DNA"/>
</dbReference>
<sequence length="205" mass="22533">MHQYKIVRAGQPLDNAKKALIMIHGRGANAEDILSIAPHLNVADYALLAPQATGSTWYPQSFLAPPAQNEPWLSSALEVLGKLVVEVEAAGITKENIFFLGFSQGACLTLEFIARNANRYGGAVAFTGGLIGDKIYADNYKGDFKQMPVFIGSSDPDFHVPVERVHESTRILKSMGADVTEKIYSQMGHTITHDEIKWANQQVFR</sequence>
<dbReference type="GO" id="GO:0016787">
    <property type="term" value="F:hydrolase activity"/>
    <property type="evidence" value="ECO:0007669"/>
    <property type="project" value="UniProtKB-KW"/>
</dbReference>
<keyword evidence="5" id="KW-1185">Reference proteome</keyword>
<dbReference type="PANTHER" id="PTHR10655:SF17">
    <property type="entry name" value="LYSOPHOSPHOLIPASE-LIKE PROTEIN 1"/>
    <property type="match status" value="1"/>
</dbReference>
<dbReference type="InterPro" id="IPR029058">
    <property type="entry name" value="AB_hydrolase_fold"/>
</dbReference>
<evidence type="ECO:0000259" key="3">
    <source>
        <dbReference type="Pfam" id="PF02230"/>
    </source>
</evidence>
<dbReference type="SUPFAM" id="SSF53474">
    <property type="entry name" value="alpha/beta-Hydrolases"/>
    <property type="match status" value="1"/>
</dbReference>
<dbReference type="InterPro" id="IPR050565">
    <property type="entry name" value="LYPA1-2/EST-like"/>
</dbReference>
<protein>
    <submittedName>
        <fullName evidence="4">Phospholipase</fullName>
    </submittedName>
</protein>
<evidence type="ECO:0000256" key="2">
    <source>
        <dbReference type="ARBA" id="ARBA00022801"/>
    </source>
</evidence>
<dbReference type="OrthoDB" id="9801763at2"/>
<reference evidence="4 5" key="1">
    <citation type="submission" date="2018-06" db="EMBL/GenBank/DDBJ databases">
        <title>Mucibacter soli gen. nov., sp. nov., a new member of the family Chitinophagaceae producing mucin.</title>
        <authorList>
            <person name="Kim M.-K."/>
            <person name="Park S."/>
            <person name="Kim T.-S."/>
            <person name="Joung Y."/>
            <person name="Han J.-H."/>
            <person name="Kim S.B."/>
        </authorList>
    </citation>
    <scope>NUCLEOTIDE SEQUENCE [LARGE SCALE GENOMIC DNA]</scope>
    <source>
        <strain evidence="4 5">R1-15</strain>
    </source>
</reference>
<evidence type="ECO:0000256" key="1">
    <source>
        <dbReference type="ARBA" id="ARBA00006499"/>
    </source>
</evidence>
<name>A0A2W2AAZ6_9BACT</name>
<keyword evidence="2" id="KW-0378">Hydrolase</keyword>
<dbReference type="InterPro" id="IPR003140">
    <property type="entry name" value="PLipase/COase/thioEstase"/>
</dbReference>
<feature type="domain" description="Phospholipase/carboxylesterase/thioesterase" evidence="3">
    <location>
        <begin position="12"/>
        <end position="198"/>
    </location>
</feature>
<evidence type="ECO:0000313" key="5">
    <source>
        <dbReference type="Proteomes" id="UP000248745"/>
    </source>
</evidence>